<protein>
    <submittedName>
        <fullName evidence="6">DEAD/DEAH box helicase</fullName>
    </submittedName>
</protein>
<keyword evidence="1" id="KW-0547">Nucleotide-binding</keyword>
<gene>
    <name evidence="6" type="ORF">H6G05_06535</name>
</gene>
<dbReference type="RefSeq" id="WP_190577366.1">
    <property type="nucleotide sequence ID" value="NZ_CAWPQU010000067.1"/>
</dbReference>
<evidence type="ECO:0000313" key="7">
    <source>
        <dbReference type="Proteomes" id="UP000618445"/>
    </source>
</evidence>
<reference evidence="6 7" key="1">
    <citation type="journal article" date="2020" name="ISME J.">
        <title>Comparative genomics reveals insights into cyanobacterial evolution and habitat adaptation.</title>
        <authorList>
            <person name="Chen M.Y."/>
            <person name="Teng W.K."/>
            <person name="Zhao L."/>
            <person name="Hu C.X."/>
            <person name="Zhou Y.K."/>
            <person name="Han B.P."/>
            <person name="Song L.R."/>
            <person name="Shu W.S."/>
        </authorList>
    </citation>
    <scope>NUCLEOTIDE SEQUENCE [LARGE SCALE GENOMIC DNA]</scope>
    <source>
        <strain evidence="6 7">FACHB-1050</strain>
    </source>
</reference>
<dbReference type="InterPro" id="IPR027417">
    <property type="entry name" value="P-loop_NTPase"/>
</dbReference>
<evidence type="ECO:0000256" key="1">
    <source>
        <dbReference type="ARBA" id="ARBA00022741"/>
    </source>
</evidence>
<feature type="domain" description="Helicase C-terminal" evidence="5">
    <location>
        <begin position="1038"/>
        <end position="1214"/>
    </location>
</feature>
<feature type="compositionally biased region" description="Acidic residues" evidence="3">
    <location>
        <begin position="601"/>
        <end position="611"/>
    </location>
</feature>
<dbReference type="EMBL" id="JACJQY010000007">
    <property type="protein sequence ID" value="MBD2316502.1"/>
    <property type="molecule type" value="Genomic_DNA"/>
</dbReference>
<dbReference type="PANTHER" id="PTHR47957:SF3">
    <property type="entry name" value="ATP-DEPENDENT HELICASE HRQ1"/>
    <property type="match status" value="1"/>
</dbReference>
<dbReference type="PANTHER" id="PTHR47957">
    <property type="entry name" value="ATP-DEPENDENT HELICASE HRQ1"/>
    <property type="match status" value="1"/>
</dbReference>
<feature type="region of interest" description="Disordered" evidence="3">
    <location>
        <begin position="649"/>
        <end position="676"/>
    </location>
</feature>
<sequence>MSNYLNPIAATEEPRRDFIRYLLTEYSLRDSHLRYGFKQLLDQVSNVWQTPYLEGSQPYESGQSIRQLVGQKVLHSNTVNLLPSDRLLYQHQESAIRAVVEQNQNIIVATGTGSGKTECFLIPMLDMLLKDQSLASGVRALILYPMNALVNDQVKRLRQLLCQQDQPKIRFGFYTSRTERTDDKATNSLRDELRGYEKSELLQLLPVAQQAAMQGRSLDDLVQAAIERTKQVQAISREEIWTNPPHILVTNYSMLEYMLMRPRERTDIFERSRSTFKMLVVDEAHSYNGSTGTEVSMLIRRLKSAVGKEEKGTIRCIGTSASLGDRSSDPQVLEFAGQLFSENFAQVIRGDRRQADDRLGKPYPLGLAAEDIYELWAMLPKDLLPLTAPIDEWRKILDVLVPHEILELAQTQANHEVHKFLWYAIKQHPSIHKLIQILKTPQPWDQIWRSRDLWQYPLTLNGEISAEVEQQLKQALANLIQLGTLARKNENDLPLLPVRLHLLFRSIEGLFACVNPECSGKVRDPHNPNPNRYGRLYLSEKTKCEDCQSPVIEISSCRKCGQAYSLVRLDGNQLTTLPRSLAAIENKDNVYTLTSGSLDSITEDEEEETEFPEPNPEGQNSLSFSQFILYEENHGMGWLGQPILNLPEVTPKGKSKAKSKSSSKSSPNLPPVNGKQYPLVLHLDKDNKVGYLSKCPACGAGRSDTPSLRRFASSTDAPLEVIIDSLFGLLPEPSQNDENTNIATKRKLLTFSDGRQDASFFASHYQRTHTEALYRQTVWQAFQNDKNSDGIASIGGVEQKLYQQFLQNSIPHPDRNSEWHHRSYILNDVNPLEGTTKNPLECETRSHQRAKELLLREFGLPSARRFSIEALGLLACHIYISEEQIQATANYFQISNTEAKIFLLGLTDIIRQAGLVDLKNPSDYFPELGGVAGGRPPALSGGKLKSYLKLQKAAGDDANAVSLRSYRASNNRIIKSSLFLYFEKVFPNYSEVESNNHLYWLYENVFRNKLLSLTGQESRLNWQLLNLYETNEDWYQCQTCQQIFHIPELGTLPDISNHYTCRANKCNGRLEVFSGNQLADHHYRYLIGKRSPIAIRAAEHTAQLGTNELAQRESLFRQGWINLLSCSTTLEMGVDIGELQAVALRNFPPHVSNYQQRAGRAGRRTDGVAVTLMYGQRRPHDRYYFERPEKLIAGKNLIPKLDPANFNIQERHIRAELLAAFLRENLTTALAAENVKISEFFDLPITTFIPLINGTIPTGSICAEFQNWLNSDAARAITQLWLNRLGSTSTETPNIVLSNFNTRIIHDLIASQISDWNALANERLAQHQRLTDPSEVQNIQSIANRMASIQRELEKIGDRRLHDELARASILPIYGFPIDVVRLMTNESSGYRQNAGQNRHRLERDRRLALGEYAPSQDVVVDDRVHTSVGVFRADTLEKRYYWVCEHCNHFQSQQQEAVVNPCPTCQRVPSSAAKAKTRQYRVPTAFVTDQTQAPRVTPYEKPMRQPTSQVFLAQDGSKPETFGASSEAYSLTCSQNGVFFLANKGKSDQGFAICNFCGRDLNHDQIKKGKHTRPNDGRECTGGCTRIHLGHEFRSDLLKVRFSHIPNQYRLFQQVTHLADGHEIATQTEETTTNTGFWRSLLYALLAAAAQVIDVPRNELDGLFQPIQNSNGIAEIVIYDNVPGGAGYAQQIARQFQAILQRTYELVQSCDCGSSCYDCLRTYSNQIFHAELDRYAVIEFLKPLLEKIEPNETLTSFAPDAHQVALLKVNSNFLSYCRQAVSAIWYLPSFDESKTGLNWFKHLEVLIKDSENPIKLILHELPRPNSDEQLFLRKRLAQWIDQKSLEVHQTDNHGKYPELVMQMRSQSPIALKLHPDTEEITWLETRSNQGYEFVRARLENLRSHSVLASQLNDPDTQVIYPNPQDSQWQNLTLKELRDQLGLTTILQNQQIKRITYSDRYLQPQEAEILADLLQGIWLQAKVQISVRILEQKEQPPNRRAEIEKALSPIKATVTQQPLRDRQHFDHGRSLEIYRQDRKHYRILLDQGMSFLKKISPSVYEVAKPTYVVISDHL</sequence>
<evidence type="ECO:0000256" key="2">
    <source>
        <dbReference type="ARBA" id="ARBA00022840"/>
    </source>
</evidence>
<dbReference type="SMART" id="SM00487">
    <property type="entry name" value="DEXDc"/>
    <property type="match status" value="1"/>
</dbReference>
<feature type="domain" description="Helicase ATP-binding" evidence="4">
    <location>
        <begin position="97"/>
        <end position="326"/>
    </location>
</feature>
<dbReference type="InterPro" id="IPR018973">
    <property type="entry name" value="MZB"/>
</dbReference>
<dbReference type="PROSITE" id="PS51194">
    <property type="entry name" value="HELICASE_CTER"/>
    <property type="match status" value="1"/>
</dbReference>
<evidence type="ECO:0000313" key="6">
    <source>
        <dbReference type="EMBL" id="MBD2316502.1"/>
    </source>
</evidence>
<proteinExistence type="predicted"/>
<keyword evidence="6" id="KW-0347">Helicase</keyword>
<evidence type="ECO:0000259" key="4">
    <source>
        <dbReference type="PROSITE" id="PS51192"/>
    </source>
</evidence>
<comment type="caution">
    <text evidence="6">The sequence shown here is derived from an EMBL/GenBank/DDBJ whole genome shotgun (WGS) entry which is preliminary data.</text>
</comment>
<dbReference type="Gene3D" id="3.40.50.300">
    <property type="entry name" value="P-loop containing nucleotide triphosphate hydrolases"/>
    <property type="match status" value="2"/>
</dbReference>
<keyword evidence="2" id="KW-0067">ATP-binding</keyword>
<dbReference type="Pfam" id="PF00271">
    <property type="entry name" value="Helicase_C"/>
    <property type="match status" value="1"/>
</dbReference>
<dbReference type="Proteomes" id="UP000618445">
    <property type="component" value="Unassembled WGS sequence"/>
</dbReference>
<name>A0ABR8CAB6_9CYAN</name>
<accession>A0ABR8CAB6</accession>
<dbReference type="Pfam" id="PF00270">
    <property type="entry name" value="DEAD"/>
    <property type="match status" value="2"/>
</dbReference>
<dbReference type="InterPro" id="IPR014001">
    <property type="entry name" value="Helicase_ATP-bd"/>
</dbReference>
<evidence type="ECO:0000256" key="3">
    <source>
        <dbReference type="SAM" id="MobiDB-lite"/>
    </source>
</evidence>
<dbReference type="InterPro" id="IPR011545">
    <property type="entry name" value="DEAD/DEAH_box_helicase_dom"/>
</dbReference>
<dbReference type="PROSITE" id="PS51192">
    <property type="entry name" value="HELICASE_ATP_BIND_1"/>
    <property type="match status" value="1"/>
</dbReference>
<keyword evidence="6" id="KW-0378">Hydrolase</keyword>
<dbReference type="Pfam" id="PF09369">
    <property type="entry name" value="MZB"/>
    <property type="match status" value="1"/>
</dbReference>
<feature type="region of interest" description="Disordered" evidence="3">
    <location>
        <begin position="597"/>
        <end position="620"/>
    </location>
</feature>
<evidence type="ECO:0000259" key="5">
    <source>
        <dbReference type="PROSITE" id="PS51194"/>
    </source>
</evidence>
<dbReference type="InterPro" id="IPR001650">
    <property type="entry name" value="Helicase_C-like"/>
</dbReference>
<organism evidence="6 7">
    <name type="scientific">Phormidium tenue FACHB-1050</name>
    <dbReference type="NCBI Taxonomy" id="2692857"/>
    <lineage>
        <taxon>Bacteria</taxon>
        <taxon>Bacillati</taxon>
        <taxon>Cyanobacteriota</taxon>
        <taxon>Cyanophyceae</taxon>
        <taxon>Oscillatoriophycideae</taxon>
        <taxon>Oscillatoriales</taxon>
        <taxon>Oscillatoriaceae</taxon>
        <taxon>Phormidium</taxon>
    </lineage>
</organism>
<dbReference type="SMART" id="SM00490">
    <property type="entry name" value="HELICc"/>
    <property type="match status" value="1"/>
</dbReference>
<dbReference type="GO" id="GO:0004386">
    <property type="term" value="F:helicase activity"/>
    <property type="evidence" value="ECO:0007669"/>
    <property type="project" value="UniProtKB-KW"/>
</dbReference>
<keyword evidence="7" id="KW-1185">Reference proteome</keyword>
<dbReference type="SUPFAM" id="SSF52540">
    <property type="entry name" value="P-loop containing nucleoside triphosphate hydrolases"/>
    <property type="match status" value="2"/>
</dbReference>